<proteinExistence type="predicted"/>
<evidence type="ECO:0000313" key="1">
    <source>
        <dbReference type="EMBL" id="WAJ29007.1"/>
    </source>
</evidence>
<accession>A0ACD4NQE6</accession>
<name>A0ACD4NQE6_9HYPH</name>
<keyword evidence="1" id="KW-0067">ATP-binding</keyword>
<keyword evidence="1" id="KW-0378">Hydrolase</keyword>
<dbReference type="Proteomes" id="UP001163223">
    <property type="component" value="Chromosome"/>
</dbReference>
<reference evidence="1" key="1">
    <citation type="submission" date="2022-11" db="EMBL/GenBank/DDBJ databases">
        <title>beta-Carotene-producing bacterium, Jeongeuplla avenae sp. nov., alleviates the salt stress of Arabidopsis seedlings.</title>
        <authorList>
            <person name="Jiang L."/>
            <person name="Lee J."/>
        </authorList>
    </citation>
    <scope>NUCLEOTIDE SEQUENCE</scope>
    <source>
        <strain evidence="1">DY_R2A_6</strain>
    </source>
</reference>
<evidence type="ECO:0000313" key="2">
    <source>
        <dbReference type="Proteomes" id="UP001163223"/>
    </source>
</evidence>
<keyword evidence="2" id="KW-1185">Reference proteome</keyword>
<gene>
    <name evidence="1" type="primary">addA</name>
    <name evidence="1" type="ORF">OXU80_01785</name>
</gene>
<keyword evidence="1" id="KW-0547">Nucleotide-binding</keyword>
<protein>
    <submittedName>
        <fullName evidence="1">Double-strand break repair helicase AddA</fullName>
    </submittedName>
</protein>
<organism evidence="1 2">
    <name type="scientific">Antarcticirhabdus aurantiaca</name>
    <dbReference type="NCBI Taxonomy" id="2606717"/>
    <lineage>
        <taxon>Bacteria</taxon>
        <taxon>Pseudomonadati</taxon>
        <taxon>Pseudomonadota</taxon>
        <taxon>Alphaproteobacteria</taxon>
        <taxon>Hyphomicrobiales</taxon>
        <taxon>Aurantimonadaceae</taxon>
        <taxon>Antarcticirhabdus</taxon>
    </lineage>
</organism>
<sequence length="1237" mass="133144">MSFTVSPRTNAAQAEASDPARSAFVSANAGSGKTHVLTQRVVRLLLAGAEPSRILCLTYTKAAAAEMANRVFGRLALFATQPKKALDADLRSLLGRAPRDPDRTRARQLFACALETPGGLKIQTIHAFCEAILHQFPIEAGVPGHFEVMDDSESALLLAEARRRLVTGGGLPFGRQPSQAERDARVAAFADALSLAGEKGLDGLLREIVSKRDAIRRHMEETGELPGALDALAESLGLPPGADEAAALAAVWPCPGLDEAFLRDLGRTCLATAKSSDEKVAERIDACFAPPALAEPSTRFAALSALLLTEKGEPRKRIVTKAVAEAFGDLDDRLAAAVAHVEAMRNRLASLRLYRASAAALILADALERDYALLKRRRGRLDFEDLIVATADLLTRSDASAWVHYKLDQGIDHVLIDEAQDTSPRQWEVMRSLIDEFFVGQTAREARRTIFAVGDEKQSIYSFQGALPRMFADERRSLLARAQGAERAFSVVELHQSFRSSGIVLQAVDRVFSLPENRRGLSADDRPPAHETVRQGAPGLVELWPPFVSGSIEEPEDWLEPVDVQPENAPTSRLARRIAETVKGWLGDAIETRDGPRPLGPGDVLVLVRKRSPFVDAMGKALRDAGIPVAGADRLLLTDHIAVCDLISLGRAVVNVDDELSLAEALKSPLFDFSEDELMALALVRDPFEPLSLSLRRLGTTEGVSRASYLELPGLNLETLREKSALAGDRLDAMRDRAGFSGPFTFFARVLAREGGRGALVRRLGEDAGEVIDAFLDLALAHEDAHGPGLDAFLAELVAEPPQIKREMEHGRGEVRIMTVHASKGLEAPVVFLVDPGSAPFHPSHGAKMMRWEDMPGLPPDAAPGFLWRASTSARNAALQGLAEVEKRGAEDEYRRLLYVGMTRAADRLVLCGTAGAKGPHDECWLRIAERALEPVCEEVLDANGERLCLRFGSAEDGAAAAARAPRGAEQLAFDLTPLAPEPRLPRTLAPSGAASAVAVEASPALEEAGPAAGRMQDGAYLSPVLDGGAEPGFAIRRGIAAHRLLQVLPELAPEAREPAAMAFLESAAGLPDPAARAALWATVRRIMEEPRFAPAFAPGSRAEVPIAGTIEVGGRPVQVSGSIDRLAVSETRVLVVDYKTNRPAPRSVEEVPEEYRLQLALYRAMLQPIYPGRRVEAALLFTEGPLWIEMPDEVLDAALRGGGRETAEAPAPPSAAQVGEARNAAGRRRFQPVDGA</sequence>
<keyword evidence="1" id="KW-0347">Helicase</keyword>
<dbReference type="EMBL" id="CP113520">
    <property type="protein sequence ID" value="WAJ29007.1"/>
    <property type="molecule type" value="Genomic_DNA"/>
</dbReference>